<dbReference type="Gene3D" id="3.40.190.10">
    <property type="entry name" value="Periplasmic binding protein-like II"/>
    <property type="match status" value="1"/>
</dbReference>
<comment type="caution">
    <text evidence="2">The sequence shown here is derived from an EMBL/GenBank/DDBJ whole genome shotgun (WGS) entry which is preliminary data.</text>
</comment>
<dbReference type="InterPro" id="IPR050490">
    <property type="entry name" value="Bact_solute-bd_prot1"/>
</dbReference>
<accession>A0A6B1DPU2</accession>
<dbReference type="InterPro" id="IPR006059">
    <property type="entry name" value="SBP"/>
</dbReference>
<dbReference type="EMBL" id="VXPY01000003">
    <property type="protein sequence ID" value="MYD88796.1"/>
    <property type="molecule type" value="Genomic_DNA"/>
</dbReference>
<dbReference type="PANTHER" id="PTHR43649:SF12">
    <property type="entry name" value="DIACETYLCHITOBIOSE BINDING PROTEIN DASA"/>
    <property type="match status" value="1"/>
</dbReference>
<feature type="chain" id="PRO_5025583342" evidence="1">
    <location>
        <begin position="25"/>
        <end position="433"/>
    </location>
</feature>
<dbReference type="PROSITE" id="PS51257">
    <property type="entry name" value="PROKAR_LIPOPROTEIN"/>
    <property type="match status" value="1"/>
</dbReference>
<protein>
    <submittedName>
        <fullName evidence="2">Extracellular solute-binding protein</fullName>
    </submittedName>
</protein>
<keyword evidence="1" id="KW-0732">Signal</keyword>
<evidence type="ECO:0000313" key="2">
    <source>
        <dbReference type="EMBL" id="MYD88796.1"/>
    </source>
</evidence>
<name>A0A6B1DPU2_9CHLR</name>
<dbReference type="AlphaFoldDB" id="A0A6B1DPU2"/>
<dbReference type="PANTHER" id="PTHR43649">
    <property type="entry name" value="ARABINOSE-BINDING PROTEIN-RELATED"/>
    <property type="match status" value="1"/>
</dbReference>
<dbReference type="InterPro" id="IPR006311">
    <property type="entry name" value="TAT_signal"/>
</dbReference>
<gene>
    <name evidence="2" type="ORF">F4Y08_00430</name>
</gene>
<dbReference type="NCBIfam" id="TIGR01409">
    <property type="entry name" value="TAT_signal_seq"/>
    <property type="match status" value="1"/>
</dbReference>
<sequence>MSTSVSRRQFLKGAGLAGASLALAACVAPGMPAAVEPGAQPIHLVLWGWWEPRMAIYDNVAQEWAEQRDNYTIEVLSVSGRLEKIYSAIEAGTHPNLFKMGEEFFPMRREGLLLEFPEEIFTNDWYEETYPSVNWDVYGRYVIPTGISSTLLVYNRAMFEEAGLDPDTPPATWEDFLVAAQATTQSDASGITRCGVVPADEWLGYNQVLQLGGNIVDTSGDSIKANFTSEEAIAGYQTVADWNLKHGVWDPDFPWNGEAVGTRLACMTEEQAWIVGEFRASFPDVYPDLGFAPPPTPTGNPEPVHGYKSTVLSVSAFKGDTETYDAVYDFLKYLYVDAGKDAYWNLAELISIAPARADLLDDPRLLSDPGLAMAAQMQATEHDPVEPPGDMNGAIGDAFYRIFREGSSVEAAMEILNTDVQAIFDRGLGIEMQ</sequence>
<dbReference type="Pfam" id="PF10518">
    <property type="entry name" value="TAT_signal"/>
    <property type="match status" value="1"/>
</dbReference>
<reference evidence="2" key="1">
    <citation type="submission" date="2019-09" db="EMBL/GenBank/DDBJ databases">
        <title>Characterisation of the sponge microbiome using genome-centric metagenomics.</title>
        <authorList>
            <person name="Engelberts J.P."/>
            <person name="Robbins S.J."/>
            <person name="De Goeij J.M."/>
            <person name="Aranda M."/>
            <person name="Bell S.C."/>
            <person name="Webster N.S."/>
        </authorList>
    </citation>
    <scope>NUCLEOTIDE SEQUENCE</scope>
    <source>
        <strain evidence="2">SB0662_bin_9</strain>
    </source>
</reference>
<feature type="signal peptide" evidence="1">
    <location>
        <begin position="1"/>
        <end position="24"/>
    </location>
</feature>
<evidence type="ECO:0000256" key="1">
    <source>
        <dbReference type="SAM" id="SignalP"/>
    </source>
</evidence>
<proteinExistence type="predicted"/>
<organism evidence="2">
    <name type="scientific">Caldilineaceae bacterium SB0662_bin_9</name>
    <dbReference type="NCBI Taxonomy" id="2605258"/>
    <lineage>
        <taxon>Bacteria</taxon>
        <taxon>Bacillati</taxon>
        <taxon>Chloroflexota</taxon>
        <taxon>Caldilineae</taxon>
        <taxon>Caldilineales</taxon>
        <taxon>Caldilineaceae</taxon>
    </lineage>
</organism>
<dbReference type="InterPro" id="IPR019546">
    <property type="entry name" value="TAT_signal_bac_arc"/>
</dbReference>
<dbReference type="PROSITE" id="PS51318">
    <property type="entry name" value="TAT"/>
    <property type="match status" value="1"/>
</dbReference>
<dbReference type="SUPFAM" id="SSF53850">
    <property type="entry name" value="Periplasmic binding protein-like II"/>
    <property type="match status" value="1"/>
</dbReference>
<dbReference type="Pfam" id="PF01547">
    <property type="entry name" value="SBP_bac_1"/>
    <property type="match status" value="1"/>
</dbReference>